<evidence type="ECO:0000313" key="9">
    <source>
        <dbReference type="RefSeq" id="XP_024867600.1"/>
    </source>
</evidence>
<dbReference type="OrthoDB" id="2148490at2759"/>
<dbReference type="InterPro" id="IPR001708">
    <property type="entry name" value="YidC/ALB3/OXA1/COX18"/>
</dbReference>
<dbReference type="GO" id="GO:0032977">
    <property type="term" value="F:membrane insertase activity"/>
    <property type="evidence" value="ECO:0007669"/>
    <property type="project" value="InterPro"/>
</dbReference>
<dbReference type="GO" id="GO:0033617">
    <property type="term" value="P:mitochondrial respiratory chain complex IV assembly"/>
    <property type="evidence" value="ECO:0007669"/>
    <property type="project" value="TreeGrafter"/>
</dbReference>
<organism evidence="8 9">
    <name type="scientific">Temnothorax curvispinosus</name>
    <dbReference type="NCBI Taxonomy" id="300111"/>
    <lineage>
        <taxon>Eukaryota</taxon>
        <taxon>Metazoa</taxon>
        <taxon>Ecdysozoa</taxon>
        <taxon>Arthropoda</taxon>
        <taxon>Hexapoda</taxon>
        <taxon>Insecta</taxon>
        <taxon>Pterygota</taxon>
        <taxon>Neoptera</taxon>
        <taxon>Endopterygota</taxon>
        <taxon>Hymenoptera</taxon>
        <taxon>Apocrita</taxon>
        <taxon>Aculeata</taxon>
        <taxon>Formicoidea</taxon>
        <taxon>Formicidae</taxon>
        <taxon>Myrmicinae</taxon>
        <taxon>Temnothorax</taxon>
    </lineage>
</organism>
<dbReference type="Proteomes" id="UP000504618">
    <property type="component" value="Unplaced"/>
</dbReference>
<dbReference type="CDD" id="cd20069">
    <property type="entry name" value="5TM_Oxa1-like"/>
    <property type="match status" value="1"/>
</dbReference>
<evidence type="ECO:0000259" key="7">
    <source>
        <dbReference type="Pfam" id="PF02096"/>
    </source>
</evidence>
<dbReference type="PANTHER" id="PTHR12428">
    <property type="entry name" value="OXA1"/>
    <property type="match status" value="1"/>
</dbReference>
<dbReference type="InterPro" id="IPR028055">
    <property type="entry name" value="YidC/Oxa/ALB_C"/>
</dbReference>
<gene>
    <name evidence="9" type="primary">LOC112451926</name>
</gene>
<dbReference type="PANTHER" id="PTHR12428:SF65">
    <property type="entry name" value="CYTOCHROME C OXIDASE ASSEMBLY PROTEIN COX18, MITOCHONDRIAL"/>
    <property type="match status" value="1"/>
</dbReference>
<dbReference type="GO" id="GO:0032979">
    <property type="term" value="P:protein insertion into mitochondrial inner membrane from matrix"/>
    <property type="evidence" value="ECO:0007669"/>
    <property type="project" value="TreeGrafter"/>
</dbReference>
<dbReference type="Pfam" id="PF02096">
    <property type="entry name" value="60KD_IMP"/>
    <property type="match status" value="1"/>
</dbReference>
<evidence type="ECO:0000256" key="1">
    <source>
        <dbReference type="ARBA" id="ARBA00004141"/>
    </source>
</evidence>
<feature type="transmembrane region" description="Helical" evidence="6">
    <location>
        <begin position="307"/>
        <end position="326"/>
    </location>
</feature>
<dbReference type="AlphaFoldDB" id="A0A6J1PEB0"/>
<keyword evidence="8" id="KW-1185">Reference proteome</keyword>
<evidence type="ECO:0000256" key="4">
    <source>
        <dbReference type="ARBA" id="ARBA00023136"/>
    </source>
</evidence>
<feature type="domain" description="Membrane insertase YidC/Oxa/ALB C-terminal" evidence="7">
    <location>
        <begin position="163"/>
        <end position="379"/>
    </location>
</feature>
<proteinExistence type="inferred from homology"/>
<feature type="transmembrane region" description="Helical" evidence="6">
    <location>
        <begin position="338"/>
        <end position="357"/>
    </location>
</feature>
<accession>A0A6J1PEB0</accession>
<evidence type="ECO:0000256" key="2">
    <source>
        <dbReference type="ARBA" id="ARBA00022692"/>
    </source>
</evidence>
<dbReference type="RefSeq" id="XP_024867600.1">
    <property type="nucleotide sequence ID" value="XM_025011832.1"/>
</dbReference>
<reference evidence="9" key="1">
    <citation type="submission" date="2025-08" db="UniProtKB">
        <authorList>
            <consortium name="RefSeq"/>
        </authorList>
    </citation>
    <scope>IDENTIFICATION</scope>
    <source>
        <tissue evidence="9">Whole body</tissue>
    </source>
</reference>
<evidence type="ECO:0000256" key="3">
    <source>
        <dbReference type="ARBA" id="ARBA00022989"/>
    </source>
</evidence>
<protein>
    <submittedName>
        <fullName evidence="9">Cytochrome c oxidase assembly protein COX18, mitochondrial</fullName>
    </submittedName>
</protein>
<keyword evidence="3 6" id="KW-1133">Transmembrane helix</keyword>
<evidence type="ECO:0000313" key="8">
    <source>
        <dbReference type="Proteomes" id="UP000504618"/>
    </source>
</evidence>
<dbReference type="GeneID" id="112451926"/>
<evidence type="ECO:0000256" key="6">
    <source>
        <dbReference type="SAM" id="Phobius"/>
    </source>
</evidence>
<name>A0A6J1PEB0_9HYME</name>
<keyword evidence="2 5" id="KW-0812">Transmembrane</keyword>
<evidence type="ECO:0000256" key="5">
    <source>
        <dbReference type="RuleBase" id="RU003945"/>
    </source>
</evidence>
<dbReference type="GO" id="GO:0005743">
    <property type="term" value="C:mitochondrial inner membrane"/>
    <property type="evidence" value="ECO:0007669"/>
    <property type="project" value="TreeGrafter"/>
</dbReference>
<sequence>MKIINFDIFLWRLKRVSKIAINNVTCFNMSSSALPYTACNDYSTSCTNIAQDLTLGNQQSTLNNVIVKYSSGIQNNFLYMSHPQIASHINLYNGKKHIGYKPYRSGQYHNSIRHLSSAGIQSVAETQLPMQFNGIFKAISESAPIKVAQDSLLFVHDYTGLPWWSVIILTTIMMRTTVTLPLSFYQLYIFAKLESLKNEMDEITKEMKKEINYGTHKYNWSKKYATALYNISVKKQWNKLIVRENCHPAKASLLVLVQVPLWISLSMSIRNLCYMLPKQDASAYTTYQEFTTDGFLWISNLTVADPFVLPIAMGLFNLAIIEITCMSRVKESTKWQRYLTNFFRVVTIGMIPIAMSVPSCLSLYWATSSAFGLFQNLILLSPKLRRFAKVPITTSESLHPYLGLRNKIAAKCRFERKVEIPPKI</sequence>
<comment type="similarity">
    <text evidence="5">Belongs to the OXA1/ALB3/YidC family.</text>
</comment>
<keyword evidence="4 6" id="KW-0472">Membrane</keyword>
<comment type="subcellular location">
    <subcellularLocation>
        <location evidence="1 5">Membrane</location>
        <topology evidence="1 5">Multi-pass membrane protein</topology>
    </subcellularLocation>
</comment>